<evidence type="ECO:0000256" key="2">
    <source>
        <dbReference type="ARBA" id="ARBA00005236"/>
    </source>
</evidence>
<dbReference type="PANTHER" id="PTHR30489">
    <property type="entry name" value="LIPOPROTEIN-RELEASING SYSTEM TRANSMEMBRANE PROTEIN LOLE"/>
    <property type="match status" value="1"/>
</dbReference>
<feature type="transmembrane region" description="Helical" evidence="7">
    <location>
        <begin position="431"/>
        <end position="451"/>
    </location>
</feature>
<comment type="caution">
    <text evidence="10">The sequence shown here is derived from an EMBL/GenBank/DDBJ whole genome shotgun (WGS) entry which is preliminary data.</text>
</comment>
<dbReference type="InterPro" id="IPR003838">
    <property type="entry name" value="ABC3_permease_C"/>
</dbReference>
<gene>
    <name evidence="10" type="ORF">ABDJ40_06605</name>
</gene>
<dbReference type="Proteomes" id="UP001462640">
    <property type="component" value="Unassembled WGS sequence"/>
</dbReference>
<feature type="transmembrane region" description="Helical" evidence="7">
    <location>
        <begin position="331"/>
        <end position="356"/>
    </location>
</feature>
<comment type="similarity">
    <text evidence="2">Belongs to the ABC-4 integral membrane protein family. LolC/E subfamily.</text>
</comment>
<evidence type="ECO:0000256" key="3">
    <source>
        <dbReference type="ARBA" id="ARBA00022475"/>
    </source>
</evidence>
<feature type="domain" description="MacB-like periplasmic core" evidence="9">
    <location>
        <begin position="20"/>
        <end position="171"/>
    </location>
</feature>
<dbReference type="EMBL" id="JBDPZC010000002">
    <property type="protein sequence ID" value="MEO3712435.1"/>
    <property type="molecule type" value="Genomic_DNA"/>
</dbReference>
<dbReference type="Pfam" id="PF12704">
    <property type="entry name" value="MacB_PCD"/>
    <property type="match status" value="1"/>
</dbReference>
<evidence type="ECO:0000256" key="4">
    <source>
        <dbReference type="ARBA" id="ARBA00022692"/>
    </source>
</evidence>
<evidence type="ECO:0000256" key="6">
    <source>
        <dbReference type="ARBA" id="ARBA00023136"/>
    </source>
</evidence>
<keyword evidence="6 7" id="KW-0472">Membrane</keyword>
<keyword evidence="4 7" id="KW-0812">Transmembrane</keyword>
<dbReference type="InterPro" id="IPR051447">
    <property type="entry name" value="Lipoprotein-release_system"/>
</dbReference>
<evidence type="ECO:0000256" key="7">
    <source>
        <dbReference type="SAM" id="Phobius"/>
    </source>
</evidence>
<feature type="domain" description="ABC3 transporter permease C-terminal" evidence="8">
    <location>
        <begin position="334"/>
        <end position="460"/>
    </location>
</feature>
<reference evidence="10 11" key="1">
    <citation type="submission" date="2024-05" db="EMBL/GenBank/DDBJ databases">
        <title>Roseateles sp. 2.12 16S ribosomal RNA gene Genome sequencing and assembly.</title>
        <authorList>
            <person name="Woo H."/>
        </authorList>
    </citation>
    <scope>NUCLEOTIDE SEQUENCE [LARGE SCALE GENOMIC DNA]</scope>
    <source>
        <strain evidence="10 11">2.12</strain>
    </source>
</reference>
<dbReference type="RefSeq" id="WP_347607810.1">
    <property type="nucleotide sequence ID" value="NZ_JBDPZC010000002.1"/>
</dbReference>
<organism evidence="10 11">
    <name type="scientific">Roseateles flavus</name>
    <dbReference type="NCBI Taxonomy" id="3149041"/>
    <lineage>
        <taxon>Bacteria</taxon>
        <taxon>Pseudomonadati</taxon>
        <taxon>Pseudomonadota</taxon>
        <taxon>Betaproteobacteria</taxon>
        <taxon>Burkholderiales</taxon>
        <taxon>Sphaerotilaceae</taxon>
        <taxon>Roseateles</taxon>
    </lineage>
</organism>
<evidence type="ECO:0000256" key="5">
    <source>
        <dbReference type="ARBA" id="ARBA00022989"/>
    </source>
</evidence>
<comment type="subcellular location">
    <subcellularLocation>
        <location evidence="1">Cell membrane</location>
        <topology evidence="1">Multi-pass membrane protein</topology>
    </subcellularLocation>
</comment>
<dbReference type="InterPro" id="IPR025857">
    <property type="entry name" value="MacB_PCD"/>
</dbReference>
<protein>
    <submittedName>
        <fullName evidence="10">FtsX-like permease family protein</fullName>
    </submittedName>
</protein>
<evidence type="ECO:0000256" key="1">
    <source>
        <dbReference type="ARBA" id="ARBA00004651"/>
    </source>
</evidence>
<evidence type="ECO:0000259" key="9">
    <source>
        <dbReference type="Pfam" id="PF12704"/>
    </source>
</evidence>
<accession>A0ABV0GBK6</accession>
<keyword evidence="11" id="KW-1185">Reference proteome</keyword>
<proteinExistence type="inferred from homology"/>
<feature type="transmembrane region" description="Helical" evidence="7">
    <location>
        <begin position="377"/>
        <end position="405"/>
    </location>
</feature>
<dbReference type="PANTHER" id="PTHR30489:SF0">
    <property type="entry name" value="LIPOPROTEIN-RELEASING SYSTEM TRANSMEMBRANE PROTEIN LOLE"/>
    <property type="match status" value="1"/>
</dbReference>
<evidence type="ECO:0000313" key="11">
    <source>
        <dbReference type="Proteomes" id="UP001462640"/>
    </source>
</evidence>
<dbReference type="Pfam" id="PF02687">
    <property type="entry name" value="FtsX"/>
    <property type="match status" value="1"/>
</dbReference>
<keyword evidence="5 7" id="KW-1133">Transmembrane helix</keyword>
<feature type="transmembrane region" description="Helical" evidence="7">
    <location>
        <begin position="21"/>
        <end position="40"/>
    </location>
</feature>
<keyword evidence="3" id="KW-1003">Cell membrane</keyword>
<evidence type="ECO:0000313" key="10">
    <source>
        <dbReference type="EMBL" id="MEO3712435.1"/>
    </source>
</evidence>
<sequence length="468" mass="50001">MNATTFKLALRNLLRNRRRSLTTLLAMVVGLGAILIFGGYSRNAILGMETGFIQLHGHLQVQRQGYFLYGSGNPASYGIKDYEALMQRIRGDAVLGPLVSVVTAKLELGGLAGHFAANQSTPVAAAGIEPEGQAALRRWDDYGAAMYSAPRDLRGSPPNAVVIGLGVARKLQLCAELQVADCPPPPEAEPSGTQEGIPADIAALSSEQAQARQAGAQDPVQIEMLASSLRGAPNVVALQVLRAENFGLKEFDDRATVMHLAQAQKLVYGGQAPQVTALQIQLKHTTALPLAQARLNTLLKEPGVSTQALEVLDFMTLAPMYRQSLEFFDSMFGFIAVLIGVIVLFTVGNTMSTAVMERTVEIGTLRAIGDRRSGIRGLFLAEGLLLGLIGVVLGLLVALVVAALINRAGLSWTPPGYVYAYPIRVRLLGDWGLLLGSATGLLSVALLSAWWPAQRAARLQIVEALRHV</sequence>
<evidence type="ECO:0000259" key="8">
    <source>
        <dbReference type="Pfam" id="PF02687"/>
    </source>
</evidence>
<name>A0ABV0GBK6_9BURK</name>